<evidence type="ECO:0000313" key="1">
    <source>
        <dbReference type="EMBL" id="MBK1866434.1"/>
    </source>
</evidence>
<sequence length="282" mass="31226">MKIGFNLLLWTGHVGDEHRPLLRAIRKAGYDGVEVPMFHGDPDHYARLGGMLDEIGLERTAVSIMPSLDKSPLSSDSQARKAALDHAKWFIDCCAALGAPMIGGPIHSVHGHFTGNGPTAAERKRGISFHRKAGDYAARKNVLLALEALNRFECYFLTTMQGLADYLDEVDHPAVGGMYDTFHANIEEADPIKAIRTIRPHMFHVHISENDRGIPGKGHIDWASTYKALKASKYDGWLTIEAFGRSLPALAAATRVWRDFFPSPESVYRDGIKHIRKGWASA</sequence>
<name>A0ACC5R1A2_9HYPH</name>
<proteinExistence type="predicted"/>
<dbReference type="Proteomes" id="UP000616151">
    <property type="component" value="Unassembled WGS sequence"/>
</dbReference>
<keyword evidence="1" id="KW-0413">Isomerase</keyword>
<comment type="caution">
    <text evidence="1">The sequence shown here is derived from an EMBL/GenBank/DDBJ whole genome shotgun (WGS) entry which is preliminary data.</text>
</comment>
<organism evidence="1 2">
    <name type="scientific">Taklimakanibacter albus</name>
    <dbReference type="NCBI Taxonomy" id="2800327"/>
    <lineage>
        <taxon>Bacteria</taxon>
        <taxon>Pseudomonadati</taxon>
        <taxon>Pseudomonadota</taxon>
        <taxon>Alphaproteobacteria</taxon>
        <taxon>Hyphomicrobiales</taxon>
        <taxon>Aestuariivirgaceae</taxon>
        <taxon>Taklimakanibacter</taxon>
    </lineage>
</organism>
<evidence type="ECO:0000313" key="2">
    <source>
        <dbReference type="Proteomes" id="UP000616151"/>
    </source>
</evidence>
<protein>
    <submittedName>
        <fullName evidence="1">Sugar phosphate isomerase/epimerase</fullName>
    </submittedName>
</protein>
<gene>
    <name evidence="1" type="ORF">JHL16_08735</name>
</gene>
<keyword evidence="2" id="KW-1185">Reference proteome</keyword>
<reference evidence="1" key="1">
    <citation type="submission" date="2021-01" db="EMBL/GenBank/DDBJ databases">
        <authorList>
            <person name="Sun Q."/>
        </authorList>
    </citation>
    <scope>NUCLEOTIDE SEQUENCE</scope>
    <source>
        <strain evidence="1">YIM B02566</strain>
    </source>
</reference>
<dbReference type="EMBL" id="JAENHL010000006">
    <property type="protein sequence ID" value="MBK1866434.1"/>
    <property type="molecule type" value="Genomic_DNA"/>
</dbReference>
<accession>A0ACC5R1A2</accession>